<sequence>METQTQTLLPSPTSTSCSSSTTKTTPNGALHPPPTTPKQQHFPQTRSETNPYPTTFVQADTSSFKQVVQMLTGASETTPKSTTPKSTTTTNNFKTSNQIPPIKTPNKSKLYERRSTTLKSLRLCSPSHFSHRNAADILSPSLLDFPSLALSPVTPLIHDPFNRSPISSNSSPSPKVVVDNFAEEKAIAEKGYFLHPSPVSTPRDSEPRLLPLFPVSSPRVSSGSHPSS</sequence>
<evidence type="ECO:0000313" key="6">
    <source>
        <dbReference type="Proteomes" id="UP000813463"/>
    </source>
</evidence>
<feature type="region of interest" description="Disordered" evidence="4">
    <location>
        <begin position="1"/>
        <end position="54"/>
    </location>
</feature>
<dbReference type="InterPro" id="IPR008889">
    <property type="entry name" value="VQ"/>
</dbReference>
<comment type="subcellular location">
    <subcellularLocation>
        <location evidence="1">Nucleus</location>
    </subcellularLocation>
</comment>
<keyword evidence="6" id="KW-1185">Reference proteome</keyword>
<feature type="domain" description="VQ" evidence="5">
    <location>
        <begin position="51"/>
        <end position="77"/>
    </location>
</feature>
<feature type="compositionally biased region" description="Low complexity" evidence="4">
    <location>
        <begin position="214"/>
        <end position="228"/>
    </location>
</feature>
<evidence type="ECO:0000256" key="1">
    <source>
        <dbReference type="ARBA" id="ARBA00004123"/>
    </source>
</evidence>
<evidence type="ECO:0000256" key="3">
    <source>
        <dbReference type="ARBA" id="ARBA00023242"/>
    </source>
</evidence>
<dbReference type="Proteomes" id="UP000813463">
    <property type="component" value="Chromosome 6"/>
</dbReference>
<dbReference type="GO" id="GO:0005634">
    <property type="term" value="C:nucleus"/>
    <property type="evidence" value="ECO:0007669"/>
    <property type="project" value="UniProtKB-SubCell"/>
</dbReference>
<dbReference type="PANTHER" id="PTHR33402:SF16">
    <property type="entry name" value="VQ MOTIF-CONTAINING PROTEIN 13-RELATED"/>
    <property type="match status" value="1"/>
</dbReference>
<feature type="compositionally biased region" description="Polar residues" evidence="4">
    <location>
        <begin position="37"/>
        <end position="54"/>
    </location>
</feature>
<evidence type="ECO:0000313" key="7">
    <source>
        <dbReference type="RefSeq" id="XP_021861975.2"/>
    </source>
</evidence>
<feature type="compositionally biased region" description="Low complexity" evidence="4">
    <location>
        <begin position="1"/>
        <end position="25"/>
    </location>
</feature>
<evidence type="ECO:0000259" key="5">
    <source>
        <dbReference type="Pfam" id="PF05678"/>
    </source>
</evidence>
<feature type="region of interest" description="Disordered" evidence="4">
    <location>
        <begin position="194"/>
        <end position="228"/>
    </location>
</feature>
<dbReference type="PANTHER" id="PTHR33402">
    <property type="entry name" value="VQ MOTIF-CONTAINING PROTEIN 11-LIKE"/>
    <property type="match status" value="1"/>
</dbReference>
<dbReference type="KEGG" id="soe:110800970"/>
<keyword evidence="2" id="KW-0597">Phosphoprotein</keyword>
<organism evidence="6 7">
    <name type="scientific">Spinacia oleracea</name>
    <name type="common">Spinach</name>
    <dbReference type="NCBI Taxonomy" id="3562"/>
    <lineage>
        <taxon>Eukaryota</taxon>
        <taxon>Viridiplantae</taxon>
        <taxon>Streptophyta</taxon>
        <taxon>Embryophyta</taxon>
        <taxon>Tracheophyta</taxon>
        <taxon>Spermatophyta</taxon>
        <taxon>Magnoliopsida</taxon>
        <taxon>eudicotyledons</taxon>
        <taxon>Gunneridae</taxon>
        <taxon>Pentapetalae</taxon>
        <taxon>Caryophyllales</taxon>
        <taxon>Chenopodiaceae</taxon>
        <taxon>Chenopodioideae</taxon>
        <taxon>Anserineae</taxon>
        <taxon>Spinacia</taxon>
    </lineage>
</organism>
<reference evidence="6" key="1">
    <citation type="journal article" date="2021" name="Nat. Commun.">
        <title>Genomic analyses provide insights into spinach domestication and the genetic basis of agronomic traits.</title>
        <authorList>
            <person name="Cai X."/>
            <person name="Sun X."/>
            <person name="Xu C."/>
            <person name="Sun H."/>
            <person name="Wang X."/>
            <person name="Ge C."/>
            <person name="Zhang Z."/>
            <person name="Wang Q."/>
            <person name="Fei Z."/>
            <person name="Jiao C."/>
            <person name="Wang Q."/>
        </authorList>
    </citation>
    <scope>NUCLEOTIDE SEQUENCE [LARGE SCALE GENOMIC DNA]</scope>
    <source>
        <strain evidence="6">cv. Varoflay</strain>
    </source>
</reference>
<evidence type="ECO:0000256" key="4">
    <source>
        <dbReference type="SAM" id="MobiDB-lite"/>
    </source>
</evidence>
<dbReference type="GeneID" id="110800970"/>
<protein>
    <submittedName>
        <fullName evidence="7">VQ motif-containing protein 4</fullName>
    </submittedName>
</protein>
<dbReference type="InterPro" id="IPR039611">
    <property type="entry name" value="VQ_4/11/13/19/31/33"/>
</dbReference>
<name>A0A9R0K947_SPIOL</name>
<accession>A0A9R0K947</accession>
<evidence type="ECO:0000256" key="2">
    <source>
        <dbReference type="ARBA" id="ARBA00022553"/>
    </source>
</evidence>
<dbReference type="RefSeq" id="XP_021861975.2">
    <property type="nucleotide sequence ID" value="XM_022006283.2"/>
</dbReference>
<proteinExistence type="predicted"/>
<feature type="compositionally biased region" description="Low complexity" evidence="4">
    <location>
        <begin position="77"/>
        <end position="97"/>
    </location>
</feature>
<gene>
    <name evidence="7" type="primary">LOC110800970</name>
</gene>
<keyword evidence="3" id="KW-0539">Nucleus</keyword>
<reference evidence="7" key="2">
    <citation type="submission" date="2025-08" db="UniProtKB">
        <authorList>
            <consortium name="RefSeq"/>
        </authorList>
    </citation>
    <scope>IDENTIFICATION</scope>
    <source>
        <tissue evidence="7">Leaf</tissue>
    </source>
</reference>
<feature type="region of interest" description="Disordered" evidence="4">
    <location>
        <begin position="72"/>
        <end position="106"/>
    </location>
</feature>
<dbReference type="Pfam" id="PF05678">
    <property type="entry name" value="VQ"/>
    <property type="match status" value="1"/>
</dbReference>